<reference evidence="3" key="1">
    <citation type="submission" date="2020-11" db="EMBL/GenBank/DDBJ databases">
        <authorList>
            <person name="Konstantinou D."/>
            <person name="Gkelis S."/>
            <person name="Popin R."/>
            <person name="Fewer D."/>
            <person name="Sivonen K."/>
        </authorList>
    </citation>
    <scope>NUCLEOTIDE SEQUENCE</scope>
    <source>
        <strain evidence="3">TAU-MAC 1115</strain>
    </source>
</reference>
<dbReference type="Gene3D" id="3.40.50.1820">
    <property type="entry name" value="alpha/beta hydrolase"/>
    <property type="match status" value="1"/>
</dbReference>
<dbReference type="RefSeq" id="WP_215609016.1">
    <property type="nucleotide sequence ID" value="NZ_JADOES010000018.1"/>
</dbReference>
<protein>
    <submittedName>
        <fullName evidence="3">Thioesterase</fullName>
    </submittedName>
</protein>
<comment type="similarity">
    <text evidence="1">Belongs to the thioesterase family.</text>
</comment>
<dbReference type="InterPro" id="IPR012223">
    <property type="entry name" value="TEII"/>
</dbReference>
<dbReference type="Proteomes" id="UP000717364">
    <property type="component" value="Unassembled WGS sequence"/>
</dbReference>
<gene>
    <name evidence="3" type="ORF">IXB50_11020</name>
</gene>
<accession>A0A947DF33</accession>
<dbReference type="Pfam" id="PF00975">
    <property type="entry name" value="Thioesterase"/>
    <property type="match status" value="1"/>
</dbReference>
<dbReference type="PANTHER" id="PTHR11487">
    <property type="entry name" value="THIOESTERASE"/>
    <property type="match status" value="1"/>
</dbReference>
<feature type="domain" description="Thioesterase" evidence="2">
    <location>
        <begin position="26"/>
        <end position="241"/>
    </location>
</feature>
<name>A0A947DF33_9CYAN</name>
<dbReference type="InterPro" id="IPR001031">
    <property type="entry name" value="Thioesterase"/>
</dbReference>
<evidence type="ECO:0000313" key="4">
    <source>
        <dbReference type="Proteomes" id="UP000717364"/>
    </source>
</evidence>
<keyword evidence="4" id="KW-1185">Reference proteome</keyword>
<dbReference type="SUPFAM" id="SSF53474">
    <property type="entry name" value="alpha/beta-Hydrolases"/>
    <property type="match status" value="1"/>
</dbReference>
<dbReference type="EMBL" id="JADOES010000018">
    <property type="protein sequence ID" value="MBT9315952.1"/>
    <property type="molecule type" value="Genomic_DNA"/>
</dbReference>
<dbReference type="GO" id="GO:0008610">
    <property type="term" value="P:lipid biosynthetic process"/>
    <property type="evidence" value="ECO:0007669"/>
    <property type="project" value="TreeGrafter"/>
</dbReference>
<evidence type="ECO:0000313" key="3">
    <source>
        <dbReference type="EMBL" id="MBT9315952.1"/>
    </source>
</evidence>
<evidence type="ECO:0000259" key="2">
    <source>
        <dbReference type="Pfam" id="PF00975"/>
    </source>
</evidence>
<dbReference type="PANTHER" id="PTHR11487:SF0">
    <property type="entry name" value="S-ACYL FATTY ACID SYNTHASE THIOESTERASE, MEDIUM CHAIN"/>
    <property type="match status" value="1"/>
</dbReference>
<proteinExistence type="inferred from homology"/>
<comment type="caution">
    <text evidence="3">The sequence shown here is derived from an EMBL/GenBank/DDBJ whole genome shotgun (WGS) entry which is preliminary data.</text>
</comment>
<reference evidence="3" key="2">
    <citation type="journal article" date="2021" name="Mar. Drugs">
        <title>Genome Reduction and Secondary Metabolism of the Marine Sponge-Associated Cyanobacterium Leptothoe.</title>
        <authorList>
            <person name="Konstantinou D."/>
            <person name="Popin R.V."/>
            <person name="Fewer D.P."/>
            <person name="Sivonen K."/>
            <person name="Gkelis S."/>
        </authorList>
    </citation>
    <scope>NUCLEOTIDE SEQUENCE</scope>
    <source>
        <strain evidence="3">TAU-MAC 1115</strain>
    </source>
</reference>
<dbReference type="InterPro" id="IPR029058">
    <property type="entry name" value="AB_hydrolase_fold"/>
</dbReference>
<dbReference type="AlphaFoldDB" id="A0A947DF33"/>
<sequence>MKLMSETLSNWLIPIGEHRSQARLSLFCFPPAGSGSLFFRHWSAAMPEWINLWALRLPGRETRFCEPLLTQWSELIEPLVQVLAPHCDRPFAFFGHSFGALVSFEVAHQLRACLGYTPLALVVSARQPPHILAVQRDGQRDAATLIAELRADGGTPEVVLQDTKMMALLLRIYRADLHLNRTYDYLSRGPLPCPILALGGEVDKGVSSQDLMRWQDQTDQAFQLQLFSGGHMYLVKEPNKVAMLQALVKFIAVL</sequence>
<evidence type="ECO:0000256" key="1">
    <source>
        <dbReference type="ARBA" id="ARBA00007169"/>
    </source>
</evidence>
<organism evidence="3 4">
    <name type="scientific">Leptothoe spongobia TAU-MAC 1115</name>
    <dbReference type="NCBI Taxonomy" id="1967444"/>
    <lineage>
        <taxon>Bacteria</taxon>
        <taxon>Bacillati</taxon>
        <taxon>Cyanobacteriota</taxon>
        <taxon>Cyanophyceae</taxon>
        <taxon>Nodosilineales</taxon>
        <taxon>Cymatolegaceae</taxon>
        <taxon>Leptothoe</taxon>
        <taxon>Leptothoe spongobia</taxon>
    </lineage>
</organism>